<dbReference type="AlphaFoldDB" id="A0A7W9AFB5"/>
<reference evidence="2 3" key="1">
    <citation type="submission" date="2020-08" db="EMBL/GenBank/DDBJ databases">
        <title>Genomic Encyclopedia of Type Strains, Phase IV (KMG-IV): sequencing the most valuable type-strain genomes for metagenomic binning, comparative biology and taxonomic classification.</title>
        <authorList>
            <person name="Goeker M."/>
        </authorList>
    </citation>
    <scope>NUCLEOTIDE SEQUENCE [LARGE SCALE GENOMIC DNA]</scope>
    <source>
        <strain evidence="2 3">DSM 25079</strain>
    </source>
</reference>
<keyword evidence="1" id="KW-1133">Transmembrane helix</keyword>
<dbReference type="RefSeq" id="WP_184014658.1">
    <property type="nucleotide sequence ID" value="NZ_JACIJC010000001.1"/>
</dbReference>
<sequence>MVSFVKSDLFLRFAGGFAVGAIAMIMFQTPEDATNLLTILKSATGLIA</sequence>
<feature type="transmembrane region" description="Helical" evidence="1">
    <location>
        <begin position="9"/>
        <end position="27"/>
    </location>
</feature>
<evidence type="ECO:0000313" key="2">
    <source>
        <dbReference type="EMBL" id="MBB5684391.1"/>
    </source>
</evidence>
<accession>A0A7W9AFB5</accession>
<comment type="caution">
    <text evidence="2">The sequence shown here is derived from an EMBL/GenBank/DDBJ whole genome shotgun (WGS) entry which is preliminary data.</text>
</comment>
<keyword evidence="1" id="KW-0812">Transmembrane</keyword>
<name>A0A7W9AFB5_9SPHN</name>
<dbReference type="Proteomes" id="UP000549617">
    <property type="component" value="Unassembled WGS sequence"/>
</dbReference>
<evidence type="ECO:0000313" key="3">
    <source>
        <dbReference type="Proteomes" id="UP000549617"/>
    </source>
</evidence>
<keyword evidence="3" id="KW-1185">Reference proteome</keyword>
<protein>
    <submittedName>
        <fullName evidence="2">Uncharacterized protein</fullName>
    </submittedName>
</protein>
<keyword evidence="1" id="KW-0472">Membrane</keyword>
<organism evidence="2 3">
    <name type="scientific">Sphingobium boeckii</name>
    <dbReference type="NCBI Taxonomy" id="1082345"/>
    <lineage>
        <taxon>Bacteria</taxon>
        <taxon>Pseudomonadati</taxon>
        <taxon>Pseudomonadota</taxon>
        <taxon>Alphaproteobacteria</taxon>
        <taxon>Sphingomonadales</taxon>
        <taxon>Sphingomonadaceae</taxon>
        <taxon>Sphingobium</taxon>
    </lineage>
</organism>
<proteinExistence type="predicted"/>
<evidence type="ECO:0000256" key="1">
    <source>
        <dbReference type="SAM" id="Phobius"/>
    </source>
</evidence>
<gene>
    <name evidence="2" type="ORF">FHS49_000382</name>
</gene>
<dbReference type="EMBL" id="JACIJC010000001">
    <property type="protein sequence ID" value="MBB5684391.1"/>
    <property type="molecule type" value="Genomic_DNA"/>
</dbReference>